<proteinExistence type="inferred from homology"/>
<dbReference type="AlphaFoldDB" id="A0AA35PR81"/>
<evidence type="ECO:0000256" key="10">
    <source>
        <dbReference type="ARBA" id="ARBA00022763"/>
    </source>
</evidence>
<evidence type="ECO:0000256" key="4">
    <source>
        <dbReference type="ARBA" id="ARBA00004514"/>
    </source>
</evidence>
<evidence type="ECO:0000256" key="3">
    <source>
        <dbReference type="ARBA" id="ARBA00004123"/>
    </source>
</evidence>
<dbReference type="GO" id="GO:0051539">
    <property type="term" value="F:4 iron, 4 sulfur cluster binding"/>
    <property type="evidence" value="ECO:0007669"/>
    <property type="project" value="UniProtKB-KW"/>
</dbReference>
<comment type="similarity">
    <text evidence="5">Belongs to the EXO5 family.</text>
</comment>
<dbReference type="GO" id="GO:0046872">
    <property type="term" value="F:metal ion binding"/>
    <property type="evidence" value="ECO:0007669"/>
    <property type="project" value="UniProtKB-KW"/>
</dbReference>
<keyword evidence="11" id="KW-0378">Hydrolase</keyword>
<accession>A0AA35PR81</accession>
<dbReference type="GO" id="GO:0005829">
    <property type="term" value="C:cytosol"/>
    <property type="evidence" value="ECO:0007669"/>
    <property type="project" value="UniProtKB-SubCell"/>
</dbReference>
<organism evidence="21 22">
    <name type="scientific">Podarcis lilfordi</name>
    <name type="common">Lilford's wall lizard</name>
    <dbReference type="NCBI Taxonomy" id="74358"/>
    <lineage>
        <taxon>Eukaryota</taxon>
        <taxon>Metazoa</taxon>
        <taxon>Chordata</taxon>
        <taxon>Craniata</taxon>
        <taxon>Vertebrata</taxon>
        <taxon>Euteleostomi</taxon>
        <taxon>Lepidosauria</taxon>
        <taxon>Squamata</taxon>
        <taxon>Bifurcata</taxon>
        <taxon>Unidentata</taxon>
        <taxon>Episquamata</taxon>
        <taxon>Laterata</taxon>
        <taxon>Lacertibaenia</taxon>
        <taxon>Lacertidae</taxon>
        <taxon>Podarcis</taxon>
    </lineage>
</organism>
<keyword evidence="13" id="KW-0460">Magnesium</keyword>
<keyword evidence="22" id="KW-1185">Reference proteome</keyword>
<evidence type="ECO:0000256" key="15">
    <source>
        <dbReference type="ARBA" id="ARBA00023014"/>
    </source>
</evidence>
<dbReference type="Gene3D" id="3.90.320.10">
    <property type="match status" value="1"/>
</dbReference>
<evidence type="ECO:0000256" key="18">
    <source>
        <dbReference type="ARBA" id="ARBA00023242"/>
    </source>
</evidence>
<dbReference type="PANTHER" id="PTHR14464">
    <property type="entry name" value="EXONUCLEASE V"/>
    <property type="match status" value="1"/>
</dbReference>
<name>A0AA35PR81_9SAUR</name>
<evidence type="ECO:0000256" key="16">
    <source>
        <dbReference type="ARBA" id="ARBA00023125"/>
    </source>
</evidence>
<evidence type="ECO:0000256" key="17">
    <source>
        <dbReference type="ARBA" id="ARBA00023204"/>
    </source>
</evidence>
<keyword evidence="12 21" id="KW-0269">Exonuclease</keyword>
<evidence type="ECO:0000256" key="2">
    <source>
        <dbReference type="ARBA" id="ARBA00001966"/>
    </source>
</evidence>
<comment type="subcellular location">
    <subcellularLocation>
        <location evidence="4">Cytoplasm</location>
        <location evidence="4">Cytosol</location>
    </subcellularLocation>
    <subcellularLocation>
        <location evidence="3">Nucleus</location>
    </subcellularLocation>
</comment>
<keyword evidence="7" id="KW-0963">Cytoplasm</keyword>
<gene>
    <name evidence="21" type="ORF">PODLI_1B019764</name>
</gene>
<keyword evidence="15" id="KW-0411">Iron-sulfur</keyword>
<evidence type="ECO:0000256" key="9">
    <source>
        <dbReference type="ARBA" id="ARBA00022723"/>
    </source>
</evidence>
<protein>
    <recommendedName>
        <fullName evidence="19">Exonuclease V</fullName>
    </recommendedName>
</protein>
<dbReference type="Proteomes" id="UP001178461">
    <property type="component" value="Chromosome 15"/>
</dbReference>
<dbReference type="Pfam" id="PF09810">
    <property type="entry name" value="Exo5"/>
    <property type="match status" value="3"/>
</dbReference>
<feature type="region of interest" description="Disordered" evidence="20">
    <location>
        <begin position="1"/>
        <end position="56"/>
    </location>
</feature>
<dbReference type="GO" id="GO:0045145">
    <property type="term" value="F:single-stranded DNA 5'-3' DNA exonuclease activity"/>
    <property type="evidence" value="ECO:0007669"/>
    <property type="project" value="InterPro"/>
</dbReference>
<evidence type="ECO:0000256" key="6">
    <source>
        <dbReference type="ARBA" id="ARBA00022485"/>
    </source>
</evidence>
<dbReference type="GO" id="GO:0003677">
    <property type="term" value="F:DNA binding"/>
    <property type="evidence" value="ECO:0007669"/>
    <property type="project" value="UniProtKB-KW"/>
</dbReference>
<keyword evidence="10" id="KW-0227">DNA damage</keyword>
<evidence type="ECO:0000256" key="8">
    <source>
        <dbReference type="ARBA" id="ARBA00022722"/>
    </source>
</evidence>
<keyword evidence="6" id="KW-0004">4Fe-4S</keyword>
<evidence type="ECO:0000256" key="14">
    <source>
        <dbReference type="ARBA" id="ARBA00023004"/>
    </source>
</evidence>
<dbReference type="InterPro" id="IPR011604">
    <property type="entry name" value="PDDEXK-like_dom_sf"/>
</dbReference>
<dbReference type="GO" id="GO:0036297">
    <property type="term" value="P:interstrand cross-link repair"/>
    <property type="evidence" value="ECO:0007669"/>
    <property type="project" value="TreeGrafter"/>
</dbReference>
<keyword evidence="9" id="KW-0479">Metal-binding</keyword>
<keyword evidence="18" id="KW-0539">Nucleus</keyword>
<evidence type="ECO:0000256" key="1">
    <source>
        <dbReference type="ARBA" id="ARBA00001946"/>
    </source>
</evidence>
<evidence type="ECO:0000256" key="5">
    <source>
        <dbReference type="ARBA" id="ARBA00009797"/>
    </source>
</evidence>
<sequence>MSGRDSGLEEAETASGFSDLSDSEFLQIEEPEAGDSEKPSCSLGPPTESEGGDVAKGNVLETAKRKRSHVPLEIFHLRYLSVTDISAQVWCEQQMVYRRERPDLTPPENIVLLNTGKSIHLARELEDHDLVTVSTTSREDSWAIKVLNLLGMLSVLQEGHRVREFPVFGVLENIFVVGVIDQLGYTPKGELELNELKTRNNASMPSAAQKKRDRFQVFLYKYLFDAMVRGCLTPDSFLQRLHLRPEQPLGPHVQDQARKSGFTVSHFRDLLDLLSLNLTHCEIPAIDRLQIEYVHQDSGAALGTEVLAYDQDEVGAAVRYFLAYWKGQRDSRGVDVEDAWKCRYCAYAGICEWRMGKAGSPAEQWKKPK</sequence>
<dbReference type="InterPro" id="IPR019190">
    <property type="entry name" value="EXOV"/>
</dbReference>
<keyword evidence="8" id="KW-0540">Nuclease</keyword>
<reference evidence="21" key="1">
    <citation type="submission" date="2022-12" db="EMBL/GenBank/DDBJ databases">
        <authorList>
            <person name="Alioto T."/>
            <person name="Alioto T."/>
            <person name="Gomez Garrido J."/>
        </authorList>
    </citation>
    <scope>NUCLEOTIDE SEQUENCE</scope>
</reference>
<comment type="cofactor">
    <cofactor evidence="2">
        <name>[4Fe-4S] cluster</name>
        <dbReference type="ChEBI" id="CHEBI:49883"/>
    </cofactor>
</comment>
<keyword evidence="14" id="KW-0408">Iron</keyword>
<evidence type="ECO:0000313" key="21">
    <source>
        <dbReference type="EMBL" id="CAI5794933.1"/>
    </source>
</evidence>
<dbReference type="GO" id="GO:0005634">
    <property type="term" value="C:nucleus"/>
    <property type="evidence" value="ECO:0007669"/>
    <property type="project" value="UniProtKB-SubCell"/>
</dbReference>
<evidence type="ECO:0000256" key="7">
    <source>
        <dbReference type="ARBA" id="ARBA00022490"/>
    </source>
</evidence>
<evidence type="ECO:0000256" key="11">
    <source>
        <dbReference type="ARBA" id="ARBA00022801"/>
    </source>
</evidence>
<evidence type="ECO:0000256" key="19">
    <source>
        <dbReference type="ARBA" id="ARBA00070137"/>
    </source>
</evidence>
<evidence type="ECO:0000256" key="13">
    <source>
        <dbReference type="ARBA" id="ARBA00022842"/>
    </source>
</evidence>
<evidence type="ECO:0000256" key="20">
    <source>
        <dbReference type="SAM" id="MobiDB-lite"/>
    </source>
</evidence>
<dbReference type="EMBL" id="OX395141">
    <property type="protein sequence ID" value="CAI5794933.1"/>
    <property type="molecule type" value="Genomic_DNA"/>
</dbReference>
<dbReference type="PANTHER" id="PTHR14464:SF4">
    <property type="entry name" value="EXONUCLEASE V"/>
    <property type="match status" value="1"/>
</dbReference>
<comment type="cofactor">
    <cofactor evidence="1">
        <name>Mg(2+)</name>
        <dbReference type="ChEBI" id="CHEBI:18420"/>
    </cofactor>
</comment>
<keyword evidence="16" id="KW-0238">DNA-binding</keyword>
<dbReference type="FunFam" id="3.90.320.10:FF:000004">
    <property type="entry name" value="Probable exonuclease V"/>
    <property type="match status" value="1"/>
</dbReference>
<keyword evidence="17" id="KW-0234">DNA repair</keyword>
<evidence type="ECO:0000256" key="12">
    <source>
        <dbReference type="ARBA" id="ARBA00022839"/>
    </source>
</evidence>
<evidence type="ECO:0000313" key="22">
    <source>
        <dbReference type="Proteomes" id="UP001178461"/>
    </source>
</evidence>